<evidence type="ECO:0000256" key="1">
    <source>
        <dbReference type="ARBA" id="ARBA00010692"/>
    </source>
</evidence>
<feature type="transmembrane region" description="Helical" evidence="3">
    <location>
        <begin position="30"/>
        <end position="50"/>
    </location>
</feature>
<evidence type="ECO:0000256" key="3">
    <source>
        <dbReference type="SAM" id="Phobius"/>
    </source>
</evidence>
<dbReference type="EMBL" id="CP002780">
    <property type="protein sequence ID" value="AEG58545.1"/>
    <property type="molecule type" value="Genomic_DNA"/>
</dbReference>
<protein>
    <recommendedName>
        <fullName evidence="2">Biotin transporter</fullName>
    </recommendedName>
</protein>
<organism evidence="4 5">
    <name type="scientific">Desulforamulus ruminis (strain ATCC 23193 / DSM 2154 / NCIMB 8452 / DL)</name>
    <name type="common">Desulfotomaculum ruminis</name>
    <dbReference type="NCBI Taxonomy" id="696281"/>
    <lineage>
        <taxon>Bacteria</taxon>
        <taxon>Bacillati</taxon>
        <taxon>Bacillota</taxon>
        <taxon>Clostridia</taxon>
        <taxon>Eubacteriales</taxon>
        <taxon>Peptococcaceae</taxon>
        <taxon>Desulforamulus</taxon>
    </lineage>
</organism>
<dbReference type="GO" id="GO:0015225">
    <property type="term" value="F:biotin transmembrane transporter activity"/>
    <property type="evidence" value="ECO:0007669"/>
    <property type="project" value="UniProtKB-UniRule"/>
</dbReference>
<reference evidence="4 5" key="2">
    <citation type="journal article" date="2012" name="Stand. Genomic Sci.">
        <title>Complete genome sequence of the sulfate-reducing firmicute Desulfotomaculum ruminis type strain (DL(T)).</title>
        <authorList>
            <person name="Spring S."/>
            <person name="Visser M."/>
            <person name="Lu M."/>
            <person name="Copeland A."/>
            <person name="Lapidus A."/>
            <person name="Lucas S."/>
            <person name="Cheng J.F."/>
            <person name="Han C."/>
            <person name="Tapia R."/>
            <person name="Goodwin L.A."/>
            <person name="Pitluck S."/>
            <person name="Ivanova N."/>
            <person name="Land M."/>
            <person name="Hauser L."/>
            <person name="Larimer F."/>
            <person name="Rohde M."/>
            <person name="Goker M."/>
            <person name="Detter J.C."/>
            <person name="Kyrpides N.C."/>
            <person name="Woyke T."/>
            <person name="Schaap P.J."/>
            <person name="Plugge C.M."/>
            <person name="Muyzer G."/>
            <person name="Kuever J."/>
            <person name="Pereira I.A."/>
            <person name="Parshina S.N."/>
            <person name="Bernier-Latmani R."/>
            <person name="Stams A.J."/>
            <person name="Klenk H.P."/>
        </authorList>
    </citation>
    <scope>NUCLEOTIDE SEQUENCE [LARGE SCALE GENOMIC DNA]</scope>
    <source>
        <strain evidence="5">ATCC 23193 / DSM 2154 / NCIB 8452 / DL</strain>
    </source>
</reference>
<name>F6DNK5_DESRL</name>
<dbReference type="STRING" id="696281.Desru_0247"/>
<dbReference type="InterPro" id="IPR003784">
    <property type="entry name" value="BioY"/>
</dbReference>
<keyword evidence="3" id="KW-1133">Transmembrane helix</keyword>
<dbReference type="RefSeq" id="WP_013840322.1">
    <property type="nucleotide sequence ID" value="NC_015589.1"/>
</dbReference>
<gene>
    <name evidence="4" type="ordered locus">Desru_0247</name>
</gene>
<comment type="subcellular location">
    <subcellularLocation>
        <location evidence="2">Cell membrane</location>
        <topology evidence="2">Multi-pass membrane protein</topology>
    </subcellularLocation>
</comment>
<keyword evidence="3" id="KW-0812">Transmembrane</keyword>
<dbReference type="Gene3D" id="1.10.1760.20">
    <property type="match status" value="1"/>
</dbReference>
<evidence type="ECO:0000313" key="4">
    <source>
        <dbReference type="EMBL" id="AEG58545.1"/>
    </source>
</evidence>
<dbReference type="Proteomes" id="UP000009234">
    <property type="component" value="Chromosome"/>
</dbReference>
<feature type="transmembrane region" description="Helical" evidence="3">
    <location>
        <begin position="157"/>
        <end position="179"/>
    </location>
</feature>
<evidence type="ECO:0000256" key="2">
    <source>
        <dbReference type="PIRNR" id="PIRNR016661"/>
    </source>
</evidence>
<feature type="transmembrane region" description="Helical" evidence="3">
    <location>
        <begin position="57"/>
        <end position="74"/>
    </location>
</feature>
<comment type="similarity">
    <text evidence="1 2">Belongs to the BioY family.</text>
</comment>
<evidence type="ECO:0000313" key="5">
    <source>
        <dbReference type="Proteomes" id="UP000009234"/>
    </source>
</evidence>
<feature type="transmembrane region" description="Helical" evidence="3">
    <location>
        <begin position="7"/>
        <end position="24"/>
    </location>
</feature>
<keyword evidence="2 3" id="KW-0472">Membrane</keyword>
<dbReference type="HOGENOM" id="CLU_077931_3_1_9"/>
<proteinExistence type="inferred from homology"/>
<dbReference type="KEGG" id="dru:Desru_0247"/>
<dbReference type="Pfam" id="PF02632">
    <property type="entry name" value="BioY"/>
    <property type="match status" value="1"/>
</dbReference>
<keyword evidence="5" id="KW-1185">Reference proteome</keyword>
<feature type="transmembrane region" description="Helical" evidence="3">
    <location>
        <begin position="114"/>
        <end position="137"/>
    </location>
</feature>
<keyword evidence="2" id="KW-1003">Cell membrane</keyword>
<dbReference type="PANTHER" id="PTHR34295">
    <property type="entry name" value="BIOTIN TRANSPORTER BIOY"/>
    <property type="match status" value="1"/>
</dbReference>
<dbReference type="OrthoDB" id="9803495at2"/>
<dbReference type="PANTHER" id="PTHR34295:SF1">
    <property type="entry name" value="BIOTIN TRANSPORTER BIOY"/>
    <property type="match status" value="1"/>
</dbReference>
<feature type="transmembrane region" description="Helical" evidence="3">
    <location>
        <begin position="80"/>
        <end position="102"/>
    </location>
</feature>
<dbReference type="eggNOG" id="COG1268">
    <property type="taxonomic scope" value="Bacteria"/>
</dbReference>
<dbReference type="PIRSF" id="PIRSF016661">
    <property type="entry name" value="BioY"/>
    <property type="match status" value="1"/>
</dbReference>
<keyword evidence="2" id="KW-0813">Transport</keyword>
<dbReference type="GO" id="GO:0005886">
    <property type="term" value="C:plasma membrane"/>
    <property type="evidence" value="ECO:0007669"/>
    <property type="project" value="UniProtKB-SubCell"/>
</dbReference>
<accession>F6DNK5</accession>
<dbReference type="AlphaFoldDB" id="F6DNK5"/>
<reference evidence="5" key="1">
    <citation type="submission" date="2011-05" db="EMBL/GenBank/DDBJ databases">
        <title>Complete sequence of Desulfotomaculum ruminis DSM 2154.</title>
        <authorList>
            <person name="Lucas S."/>
            <person name="Copeland A."/>
            <person name="Lapidus A."/>
            <person name="Cheng J.-F."/>
            <person name="Goodwin L."/>
            <person name="Pitluck S."/>
            <person name="Lu M."/>
            <person name="Detter J.C."/>
            <person name="Han C."/>
            <person name="Tapia R."/>
            <person name="Land M."/>
            <person name="Hauser L."/>
            <person name="Kyrpides N."/>
            <person name="Ivanova N."/>
            <person name="Mikhailova N."/>
            <person name="Pagani I."/>
            <person name="Stams A.J.M."/>
            <person name="Plugge C.M."/>
            <person name="Muyzer G."/>
            <person name="Kuever J."/>
            <person name="Parshina S.N."/>
            <person name="Ivanova A.E."/>
            <person name="Nazina T.N."/>
            <person name="Brambilla E."/>
            <person name="Spring S."/>
            <person name="Klenk H.-P."/>
            <person name="Woyke T."/>
        </authorList>
    </citation>
    <scope>NUCLEOTIDE SEQUENCE [LARGE SCALE GENOMIC DNA]</scope>
    <source>
        <strain evidence="5">ATCC 23193 / DSM 2154 / NCIB 8452 / DL</strain>
    </source>
</reference>
<sequence>MKFTHREMVLAGLMAAFMVVVTVVTRIPFVYAVVPFSLQPLVAVLAGVLLGARTGALSMVVYLLLGLAGLPVFATEPFGGVMYLLKPTFGFLLAQVPAAYIAGRLLENRGPASLYRYIIASLAGMAVIYLIGLPYIYGTLNFYLGKATSIMAVLKIGFIPFFVWDLLKAVVVGLLARAIHRRLPRYSSKYK</sequence>